<dbReference type="InterPro" id="IPR014710">
    <property type="entry name" value="RmlC-like_jellyroll"/>
</dbReference>
<dbReference type="EMBL" id="BAABBM010000001">
    <property type="protein sequence ID" value="GAA3908700.1"/>
    <property type="molecule type" value="Genomic_DNA"/>
</dbReference>
<name>A0ABP7LZS5_9SPHN</name>
<dbReference type="SUPFAM" id="SSF51182">
    <property type="entry name" value="RmlC-like cupins"/>
    <property type="match status" value="1"/>
</dbReference>
<dbReference type="Gene3D" id="2.60.120.10">
    <property type="entry name" value="Jelly Rolls"/>
    <property type="match status" value="1"/>
</dbReference>
<sequence>MALHHLAPGEKFPLLSTAATGGRKTRALVKTDRFEVVQLVLNARDEISGHPVPGYTILQCIEGAVSLRTPEDVRLNIGEWLYLARAQKYSLSAIEDSSLLLTILFE</sequence>
<dbReference type="InterPro" id="IPR011051">
    <property type="entry name" value="RmlC_Cupin_sf"/>
</dbReference>
<keyword evidence="2" id="KW-1185">Reference proteome</keyword>
<reference evidence="2" key="1">
    <citation type="journal article" date="2019" name="Int. J. Syst. Evol. Microbiol.">
        <title>The Global Catalogue of Microorganisms (GCM) 10K type strain sequencing project: providing services to taxonomists for standard genome sequencing and annotation.</title>
        <authorList>
            <consortium name="The Broad Institute Genomics Platform"/>
            <consortium name="The Broad Institute Genome Sequencing Center for Infectious Disease"/>
            <person name="Wu L."/>
            <person name="Ma J."/>
        </authorList>
    </citation>
    <scope>NUCLEOTIDE SEQUENCE [LARGE SCALE GENOMIC DNA]</scope>
    <source>
        <strain evidence="2">JCM 17543</strain>
    </source>
</reference>
<organism evidence="1 2">
    <name type="scientific">Sphingomonas limnosediminicola</name>
    <dbReference type="NCBI Taxonomy" id="940133"/>
    <lineage>
        <taxon>Bacteria</taxon>
        <taxon>Pseudomonadati</taxon>
        <taxon>Pseudomonadota</taxon>
        <taxon>Alphaproteobacteria</taxon>
        <taxon>Sphingomonadales</taxon>
        <taxon>Sphingomonadaceae</taxon>
        <taxon>Sphingomonas</taxon>
    </lineage>
</organism>
<comment type="caution">
    <text evidence="1">The sequence shown here is derived from an EMBL/GenBank/DDBJ whole genome shotgun (WGS) entry which is preliminary data.</text>
</comment>
<proteinExistence type="predicted"/>
<gene>
    <name evidence="1" type="ORF">GCM10022276_28750</name>
</gene>
<dbReference type="RefSeq" id="WP_344700388.1">
    <property type="nucleotide sequence ID" value="NZ_BAABBM010000001.1"/>
</dbReference>
<evidence type="ECO:0000313" key="1">
    <source>
        <dbReference type="EMBL" id="GAA3908700.1"/>
    </source>
</evidence>
<evidence type="ECO:0000313" key="2">
    <source>
        <dbReference type="Proteomes" id="UP001500827"/>
    </source>
</evidence>
<protein>
    <submittedName>
        <fullName evidence="1">Cupin domain-containing protein</fullName>
    </submittedName>
</protein>
<accession>A0ABP7LZS5</accession>
<dbReference type="Proteomes" id="UP001500827">
    <property type="component" value="Unassembled WGS sequence"/>
</dbReference>